<dbReference type="GO" id="GO:0008713">
    <property type="term" value="F:ADP-heptose-lipopolysaccharide heptosyltransferase activity"/>
    <property type="evidence" value="ECO:0007669"/>
    <property type="project" value="TreeGrafter"/>
</dbReference>
<evidence type="ECO:0000313" key="5">
    <source>
        <dbReference type="Proteomes" id="UP000091926"/>
    </source>
</evidence>
<evidence type="ECO:0000256" key="3">
    <source>
        <dbReference type="SAM" id="MobiDB-lite"/>
    </source>
</evidence>
<dbReference type="GO" id="GO:0005829">
    <property type="term" value="C:cytosol"/>
    <property type="evidence" value="ECO:0007669"/>
    <property type="project" value="TreeGrafter"/>
</dbReference>
<proteinExistence type="predicted"/>
<dbReference type="SUPFAM" id="SSF53756">
    <property type="entry name" value="UDP-Glycosyltransferase/glycogen phosphorylase"/>
    <property type="match status" value="1"/>
</dbReference>
<name>A0A193G9H0_9BORD</name>
<protein>
    <submittedName>
        <fullName evidence="4">ADP-heptose--LPS heptosyltransferase</fullName>
    </submittedName>
</protein>
<keyword evidence="1" id="KW-0328">Glycosyltransferase</keyword>
<dbReference type="EMBL" id="CP016172">
    <property type="protein sequence ID" value="ANN76632.1"/>
    <property type="molecule type" value="Genomic_DNA"/>
</dbReference>
<keyword evidence="5" id="KW-1185">Reference proteome</keyword>
<organism evidence="4 5">
    <name type="scientific">Bordetella flabilis</name>
    <dbReference type="NCBI Taxonomy" id="463014"/>
    <lineage>
        <taxon>Bacteria</taxon>
        <taxon>Pseudomonadati</taxon>
        <taxon>Pseudomonadota</taxon>
        <taxon>Betaproteobacteria</taxon>
        <taxon>Burkholderiales</taxon>
        <taxon>Alcaligenaceae</taxon>
        <taxon>Bordetella</taxon>
    </lineage>
</organism>
<dbReference type="PANTHER" id="PTHR30160:SF1">
    <property type="entry name" value="LIPOPOLYSACCHARIDE 1,2-N-ACETYLGLUCOSAMINETRANSFERASE-RELATED"/>
    <property type="match status" value="1"/>
</dbReference>
<keyword evidence="2 4" id="KW-0808">Transferase</keyword>
<accession>A0A193G9H0</accession>
<dbReference type="RefSeq" id="WP_066654795.1">
    <property type="nucleotide sequence ID" value="NZ_CBCSCL010000016.1"/>
</dbReference>
<dbReference type="STRING" id="463014.BAU07_05410"/>
<dbReference type="Gene3D" id="3.40.50.2000">
    <property type="entry name" value="Glycogen Phosphorylase B"/>
    <property type="match status" value="2"/>
</dbReference>
<dbReference type="InterPro" id="IPR051199">
    <property type="entry name" value="LPS_LOS_Heptosyltrfase"/>
</dbReference>
<dbReference type="Pfam" id="PF01075">
    <property type="entry name" value="Glyco_transf_9"/>
    <property type="match status" value="1"/>
</dbReference>
<sequence length="384" mass="41452">MTHAHLWHPAPRRIAVFRALQLGDMLCAVPALRALRRHCPQAHITLVGLESVRPFAQRFSAYIDELLVFPGIPAFPEQAARPQALPAFYRETHARGFDLALQMHGSGAQSLEIVRQLGARAHAGFVPEAGMAEPGRLFPWPDDLPESRRYTALMRFLGVPVDDEALEMPLTNNDRSEARRTARACGIDPATTIFIHPGARLQSRRWPAERYAEVARTLARRGWRIAVTGSASERNLTATVATAAGSAAVDLADRTSLGGLAALLARAPLLICNDTGVSHVAAGVRTPSVVIACGSDVSRWAPLDRTRHTVLADHPPCRPCAHDICPVGHVCARNVSVQAVLQEVERQLTAARPADPQAAGANAARPAPPARTFSDLKEATPDHA</sequence>
<feature type="compositionally biased region" description="Basic and acidic residues" evidence="3">
    <location>
        <begin position="374"/>
        <end position="384"/>
    </location>
</feature>
<dbReference type="GO" id="GO:0009244">
    <property type="term" value="P:lipopolysaccharide core region biosynthetic process"/>
    <property type="evidence" value="ECO:0007669"/>
    <property type="project" value="TreeGrafter"/>
</dbReference>
<reference evidence="4 5" key="1">
    <citation type="submission" date="2016-06" db="EMBL/GenBank/DDBJ databases">
        <title>Complete genome sequences of Bordetella bronchialis and Bordetella flabilis.</title>
        <authorList>
            <person name="LiPuma J.J."/>
            <person name="Spilker T."/>
        </authorList>
    </citation>
    <scope>NUCLEOTIDE SEQUENCE [LARGE SCALE GENOMIC DNA]</scope>
    <source>
        <strain evidence="4 5">AU10664</strain>
    </source>
</reference>
<evidence type="ECO:0000256" key="2">
    <source>
        <dbReference type="ARBA" id="ARBA00022679"/>
    </source>
</evidence>
<dbReference type="CDD" id="cd03789">
    <property type="entry name" value="GT9_LPS_heptosyltransferase"/>
    <property type="match status" value="1"/>
</dbReference>
<feature type="region of interest" description="Disordered" evidence="3">
    <location>
        <begin position="351"/>
        <end position="384"/>
    </location>
</feature>
<dbReference type="AlphaFoldDB" id="A0A193G9H0"/>
<feature type="compositionally biased region" description="Low complexity" evidence="3">
    <location>
        <begin position="351"/>
        <end position="365"/>
    </location>
</feature>
<evidence type="ECO:0000313" key="4">
    <source>
        <dbReference type="EMBL" id="ANN76632.1"/>
    </source>
</evidence>
<dbReference type="Proteomes" id="UP000091926">
    <property type="component" value="Chromosome"/>
</dbReference>
<dbReference type="KEGG" id="bfz:BAU07_05410"/>
<dbReference type="InterPro" id="IPR002201">
    <property type="entry name" value="Glyco_trans_9"/>
</dbReference>
<dbReference type="OrthoDB" id="9807356at2"/>
<evidence type="ECO:0000256" key="1">
    <source>
        <dbReference type="ARBA" id="ARBA00022676"/>
    </source>
</evidence>
<dbReference type="PANTHER" id="PTHR30160">
    <property type="entry name" value="TETRAACYLDISACCHARIDE 4'-KINASE-RELATED"/>
    <property type="match status" value="1"/>
</dbReference>
<gene>
    <name evidence="4" type="ORF">BAU07_05410</name>
</gene>